<dbReference type="PANTHER" id="PTHR13222:SF1">
    <property type="entry name" value="RB1-INDUCIBLE COILED-COIL PROTEIN 1"/>
    <property type="match status" value="1"/>
</dbReference>
<dbReference type="RefSeq" id="XP_006819576.1">
    <property type="nucleotide sequence ID" value="XM_006819513.1"/>
</dbReference>
<evidence type="ECO:0000256" key="2">
    <source>
        <dbReference type="SAM" id="Phobius"/>
    </source>
</evidence>
<keyword evidence="4" id="KW-1185">Reference proteome</keyword>
<accession>A0ABM0MHT5</accession>
<keyword evidence="2" id="KW-0812">Transmembrane</keyword>
<feature type="domain" description="Autophagy protein ATG17-like" evidence="3">
    <location>
        <begin position="127"/>
        <end position="460"/>
    </location>
</feature>
<evidence type="ECO:0000259" key="3">
    <source>
        <dbReference type="Pfam" id="PF04108"/>
    </source>
</evidence>
<keyword evidence="2" id="KW-1133">Transmembrane helix</keyword>
<dbReference type="Gene3D" id="3.10.20.90">
    <property type="entry name" value="Phosphatidylinositol 3-kinase Catalytic Subunit, Chain A, domain 1"/>
    <property type="match status" value="1"/>
</dbReference>
<dbReference type="GeneID" id="102802022"/>
<keyword evidence="2" id="KW-0472">Membrane</keyword>
<evidence type="ECO:0000313" key="5">
    <source>
        <dbReference type="RefSeq" id="XP_006819576.1"/>
    </source>
</evidence>
<name>A0ABM0MHT5_SACKO</name>
<sequence>MLYVFLVDTGTMLTFDMNLAVESVRHLQDAISDDYQISVDKQVLLISGGENLDPSMRVCSYSAGTDTNPIYLFSKSTIESSSPPSPSVYGGSDGDLKYQVEGSLNMPATYETVISRVQLSLQMHDLAKDEVICCESLVHDQHLQQQGWAAVVANLEDISSAFQQRSNIFRQNFEEFLKTRAQYFSMLHDFRSVLALLLKLPLLPCLTRAENTTDGVEDLSKSVTLLQWISNQDQRSSLQQMAEQCVKALEQFDESVLTNMMAEIKTALDAVDNPGMKEIKGLGDRLFGLEQLMAGAKKIVQEQGDMAQGFVQNQARVSNLNDPSILPDLCTSHQKQLMVMLKNHSQLRDIKRRCILAKEELSINLHARLRWIMYVEKQISDIDSKMVIYHENLKRLRRRLEVIEQIYLSPKLYAMAVVEVYRRRTFAGKFIEWATKLSDECSHIQGEEITRRMEFAEVMGKHFLHTLFPGLDDYPSSFVVSTIFSRIIYIIILLLAIDRESDTTILCVCACGNNVVTISI</sequence>
<dbReference type="CDD" id="cd17060">
    <property type="entry name" value="Ubl_RB1CC1"/>
    <property type="match status" value="1"/>
</dbReference>
<dbReference type="Pfam" id="PF04108">
    <property type="entry name" value="ATG17_like"/>
    <property type="match status" value="1"/>
</dbReference>
<dbReference type="Proteomes" id="UP000694865">
    <property type="component" value="Unplaced"/>
</dbReference>
<dbReference type="InterPro" id="IPR040040">
    <property type="entry name" value="ATG11"/>
</dbReference>
<feature type="transmembrane region" description="Helical" evidence="2">
    <location>
        <begin position="478"/>
        <end position="497"/>
    </location>
</feature>
<evidence type="ECO:0000313" key="4">
    <source>
        <dbReference type="Proteomes" id="UP000694865"/>
    </source>
</evidence>
<protein>
    <submittedName>
        <fullName evidence="5">RB1-inducible coiled-coil protein 1-like</fullName>
    </submittedName>
</protein>
<keyword evidence="1" id="KW-0072">Autophagy</keyword>
<organism evidence="4 5">
    <name type="scientific">Saccoglossus kowalevskii</name>
    <name type="common">Acorn worm</name>
    <dbReference type="NCBI Taxonomy" id="10224"/>
    <lineage>
        <taxon>Eukaryota</taxon>
        <taxon>Metazoa</taxon>
        <taxon>Hemichordata</taxon>
        <taxon>Enteropneusta</taxon>
        <taxon>Harrimaniidae</taxon>
        <taxon>Saccoglossus</taxon>
    </lineage>
</organism>
<proteinExistence type="predicted"/>
<dbReference type="PANTHER" id="PTHR13222">
    <property type="entry name" value="RB1-INDUCIBLE COILED-COIL"/>
    <property type="match status" value="1"/>
</dbReference>
<dbReference type="InterPro" id="IPR045326">
    <property type="entry name" value="ATG17-like_dom"/>
</dbReference>
<gene>
    <name evidence="5" type="primary">LOC102802022</name>
</gene>
<reference evidence="5" key="1">
    <citation type="submission" date="2025-08" db="UniProtKB">
        <authorList>
            <consortium name="RefSeq"/>
        </authorList>
    </citation>
    <scope>IDENTIFICATION</scope>
    <source>
        <tissue evidence="5">Testes</tissue>
    </source>
</reference>
<evidence type="ECO:0000256" key="1">
    <source>
        <dbReference type="ARBA" id="ARBA00023006"/>
    </source>
</evidence>